<keyword evidence="2" id="KW-1185">Reference proteome</keyword>
<dbReference type="WBParaSite" id="TCONS_00014440.p1">
    <property type="protein sequence ID" value="TCONS_00014440.p1"/>
    <property type="gene ID" value="XLOC_009647"/>
</dbReference>
<name>A0A0K0EG89_STRER</name>
<proteinExistence type="predicted"/>
<feature type="compositionally biased region" description="Basic residues" evidence="1">
    <location>
        <begin position="47"/>
        <end position="57"/>
    </location>
</feature>
<accession>A0A0K0EG89</accession>
<reference evidence="3" key="1">
    <citation type="submission" date="2015-08" db="UniProtKB">
        <authorList>
            <consortium name="WormBaseParasite"/>
        </authorList>
    </citation>
    <scope>IDENTIFICATION</scope>
</reference>
<organism evidence="3">
    <name type="scientific">Strongyloides stercoralis</name>
    <name type="common">Threadworm</name>
    <dbReference type="NCBI Taxonomy" id="6248"/>
    <lineage>
        <taxon>Eukaryota</taxon>
        <taxon>Metazoa</taxon>
        <taxon>Ecdysozoa</taxon>
        <taxon>Nematoda</taxon>
        <taxon>Chromadorea</taxon>
        <taxon>Rhabditida</taxon>
        <taxon>Tylenchina</taxon>
        <taxon>Panagrolaimomorpha</taxon>
        <taxon>Strongyloidoidea</taxon>
        <taxon>Strongyloididae</taxon>
        <taxon>Strongyloides</taxon>
    </lineage>
</organism>
<feature type="region of interest" description="Disordered" evidence="1">
    <location>
        <begin position="1"/>
        <end position="64"/>
    </location>
</feature>
<protein>
    <submittedName>
        <fullName evidence="3">SET domain protein</fullName>
    </submittedName>
</protein>
<dbReference type="AlphaFoldDB" id="A0A0K0EG89"/>
<evidence type="ECO:0000313" key="2">
    <source>
        <dbReference type="Proteomes" id="UP000035681"/>
    </source>
</evidence>
<feature type="compositionally biased region" description="Basic residues" evidence="1">
    <location>
        <begin position="1"/>
        <end position="10"/>
    </location>
</feature>
<evidence type="ECO:0000313" key="3">
    <source>
        <dbReference type="WBParaSite" id="SSTP_0000849900.1"/>
    </source>
</evidence>
<dbReference type="WBParaSite" id="SSTP_0000849900.1">
    <property type="protein sequence ID" value="SSTP_0000849900.1"/>
    <property type="gene ID" value="SSTP_0000849900"/>
</dbReference>
<dbReference type="Proteomes" id="UP000035681">
    <property type="component" value="Unplaced"/>
</dbReference>
<sequence>MPTRVKKCSKKSKEVSKKGSKEDSNNCKDTSVTIDINDNPSSSPTRIIKRGRRRKKKSENENVQELDKCNNDKDLRRKAKACSEKIIEKTFDEVVNDDDPLSRASKLSYILTNCLVGKKQLSNLNENDIEKLLTGKNGKIMSLLPKSQKISSCGDEANNVVSNFTGNNSNNNQEFEKSKKRNLINKKKGVIYMFEDTYPKYYTDILDSYSLEDIYGNSVNTDIYPVMYSWTDPVILSKISYQYNDLPDYLKLLVTENELYNYIPGQQIGHTIFSIPVKIKKFNDNDDGWKKQISFFESIVLSNCKILLDTQLDINVPPTDSTFLELICCKFYYHSIISSRTDKRRMVCLENDAKELKELANYIRKYGIIGKEGNKNLNSSLLTSTYMIFDKSKLFKDPEIPYFKNEVPHIVNMTNEERDSVLKRKATSIKVYRNINHGYPHVIAYFDKEKEIFDIGMSRREYGNPWTSVRGYIKDSNTKYNGPTLQQSKPSYSGEKKSCKRVLKLISQEVLIEDVEKTIDN</sequence>
<evidence type="ECO:0000256" key="1">
    <source>
        <dbReference type="SAM" id="MobiDB-lite"/>
    </source>
</evidence>
<feature type="compositionally biased region" description="Basic and acidic residues" evidence="1">
    <location>
        <begin position="11"/>
        <end position="26"/>
    </location>
</feature>
<feature type="compositionally biased region" description="Polar residues" evidence="1">
    <location>
        <begin position="27"/>
        <end position="45"/>
    </location>
</feature>